<accession>E1Z8S4</accession>
<protein>
    <submittedName>
        <fullName evidence="6">Uncharacterized protein</fullName>
    </submittedName>
</protein>
<dbReference type="GO" id="GO:0046872">
    <property type="term" value="F:metal ion binding"/>
    <property type="evidence" value="ECO:0007669"/>
    <property type="project" value="UniProtKB-KW"/>
</dbReference>
<dbReference type="InterPro" id="IPR004294">
    <property type="entry name" value="Carotenoid_Oase"/>
</dbReference>
<reference evidence="6 7" key="1">
    <citation type="journal article" date="2010" name="Plant Cell">
        <title>The Chlorella variabilis NC64A genome reveals adaptation to photosymbiosis, coevolution with viruses, and cryptic sex.</title>
        <authorList>
            <person name="Blanc G."/>
            <person name="Duncan G."/>
            <person name="Agarkova I."/>
            <person name="Borodovsky M."/>
            <person name="Gurnon J."/>
            <person name="Kuo A."/>
            <person name="Lindquist E."/>
            <person name="Lucas S."/>
            <person name="Pangilinan J."/>
            <person name="Polle J."/>
            <person name="Salamov A."/>
            <person name="Terry A."/>
            <person name="Yamada T."/>
            <person name="Dunigan D.D."/>
            <person name="Grigoriev I.V."/>
            <person name="Claverie J.M."/>
            <person name="Van Etten J.L."/>
        </authorList>
    </citation>
    <scope>NUCLEOTIDE SEQUENCE [LARGE SCALE GENOMIC DNA]</scope>
    <source>
        <strain evidence="6 7">NC64A</strain>
    </source>
</reference>
<evidence type="ECO:0000256" key="3">
    <source>
        <dbReference type="ARBA" id="ARBA00023002"/>
    </source>
</evidence>
<sequence>MPRLSPAAAPKYEGLKDRLVDVAGTLGGVLGLAQGVTDNASVNVVPLPGGGAVALTETVQGTYRVDPASLRTLAQVRYDGGDGVRGDLTTAHPQPMPNGDLVNLVSAVGMGFSVYRHPAGAFERRQLIATQYAVIPGKPLYFNLRKPVNGGPAGEASHYIFMDWAPADGTTLHVVDLRDGSRKSYRAPPCFVFHWANAFESEDGRYLHLDACLYEDPQIVNDLYLGVLRADYQPGRQAGQAFLRRFTIDLQSPDGSELPAWQPLVADEAQRSPPFDFPKTSPLYRGKPYVWGACSTRPTNAHNSVAKFDLENGTVEVWHESGTLVGEPAFVPAPNATAEDDGVVLCVLVQADGTSAMLVLDGRSLAEGKLPTWLRGSFYRNGPGMFEGAHAVFDGCALLVRFRIDGGSNEVVQSHRFLESVYYRAAKEQGSIRWKMAHPPSAVKSTLKGLAYASGFALGTLQYGRHLGDNATISIFPQASMVGAFITCSTQTLETLGRVEYRDSIHGMVKTAHPHRMPSGDIIGMAADFGPFLDTSATPSRLRLPEITVYRQSPWQSDRRQKIASVPYAHPTTPTWIHEARTEVPVSDHYAVVVQNPVYYNPRAMVMGQATEQGFMVFDWKPECGTLLHVVPLLGGKTKTYRAPAFLATHWVNAFESDHGRLLHLDCAVTDSPALLSHWELGTVRAGPVGGKQIEDSVLRRLTIDLSREDGSFLDQQPLLQQLVPDTLHGNAFELPSINPNNAGKPYRYAYGTCCVRPSNCWNAICKLDTWTGEVKVWHEPGGAAWEPIFVPRPGGKAEDDGCLLSTIMQPDGRSALLVLDARTWREVARAVLPYSLPNGFHGCFVPS</sequence>
<feature type="binding site" evidence="5">
    <location>
        <position position="842"/>
    </location>
    <ligand>
        <name>Fe cation</name>
        <dbReference type="ChEBI" id="CHEBI:24875"/>
        <note>catalytic</note>
    </ligand>
</feature>
<name>E1Z8S4_CHLVA</name>
<evidence type="ECO:0000256" key="5">
    <source>
        <dbReference type="PIRSR" id="PIRSR604294-1"/>
    </source>
</evidence>
<dbReference type="PANTHER" id="PTHR10543">
    <property type="entry name" value="BETA-CAROTENE DIOXYGENASE"/>
    <property type="match status" value="1"/>
</dbReference>
<gene>
    <name evidence="6" type="ORF">CHLNCDRAFT_142802</name>
</gene>
<keyword evidence="2 5" id="KW-0479">Metal-binding</keyword>
<dbReference type="EMBL" id="GL433839">
    <property type="protein sequence ID" value="EFN57389.1"/>
    <property type="molecule type" value="Genomic_DNA"/>
</dbReference>
<dbReference type="eggNOG" id="KOG1285">
    <property type="taxonomic scope" value="Eukaryota"/>
</dbReference>
<dbReference type="KEGG" id="cvr:CHLNCDRAFT_142802"/>
<dbReference type="InParanoid" id="E1Z8S4"/>
<dbReference type="PANTHER" id="PTHR10543:SF24">
    <property type="entry name" value="CAROTENOID ISOMEROOXYGENASE"/>
    <property type="match status" value="1"/>
</dbReference>
<evidence type="ECO:0000256" key="4">
    <source>
        <dbReference type="ARBA" id="ARBA00023004"/>
    </source>
</evidence>
<dbReference type="STRING" id="554065.E1Z8S4"/>
<keyword evidence="4 5" id="KW-0408">Iron</keyword>
<dbReference type="Proteomes" id="UP000008141">
    <property type="component" value="Unassembled WGS sequence"/>
</dbReference>
<dbReference type="FunCoup" id="E1Z8S4">
    <property type="interactions" value="39"/>
</dbReference>
<dbReference type="OrthoDB" id="407010at2759"/>
<feature type="binding site" evidence="5">
    <location>
        <position position="578"/>
    </location>
    <ligand>
        <name>Fe cation</name>
        <dbReference type="ChEBI" id="CHEBI:24875"/>
        <note>catalytic</note>
    </ligand>
</feature>
<dbReference type="RefSeq" id="XP_005849491.1">
    <property type="nucleotide sequence ID" value="XM_005849429.1"/>
</dbReference>
<dbReference type="GO" id="GO:0010436">
    <property type="term" value="F:carotenoid dioxygenase activity"/>
    <property type="evidence" value="ECO:0007669"/>
    <property type="project" value="TreeGrafter"/>
</dbReference>
<evidence type="ECO:0000256" key="1">
    <source>
        <dbReference type="ARBA" id="ARBA00006787"/>
    </source>
</evidence>
<keyword evidence="3" id="KW-0560">Oxidoreductase</keyword>
<evidence type="ECO:0000313" key="6">
    <source>
        <dbReference type="EMBL" id="EFN57389.1"/>
    </source>
</evidence>
<evidence type="ECO:0000256" key="2">
    <source>
        <dbReference type="ARBA" id="ARBA00022723"/>
    </source>
</evidence>
<feature type="binding site" evidence="5">
    <location>
        <position position="513"/>
    </location>
    <ligand>
        <name>Fe cation</name>
        <dbReference type="ChEBI" id="CHEBI:24875"/>
        <note>catalytic</note>
    </ligand>
</feature>
<comment type="cofactor">
    <cofactor evidence="5">
        <name>Fe(2+)</name>
        <dbReference type="ChEBI" id="CHEBI:29033"/>
    </cofactor>
    <text evidence="5">Binds 1 Fe(2+) ion per subunit.</text>
</comment>
<proteinExistence type="inferred from homology"/>
<dbReference type="GO" id="GO:0009507">
    <property type="term" value="C:chloroplast"/>
    <property type="evidence" value="ECO:0007669"/>
    <property type="project" value="TreeGrafter"/>
</dbReference>
<keyword evidence="7" id="KW-1185">Reference proteome</keyword>
<feature type="binding site" evidence="5">
    <location>
        <position position="650"/>
    </location>
    <ligand>
        <name>Fe cation</name>
        <dbReference type="ChEBI" id="CHEBI:24875"/>
        <note>catalytic</note>
    </ligand>
</feature>
<organism evidence="7">
    <name type="scientific">Chlorella variabilis</name>
    <name type="common">Green alga</name>
    <dbReference type="NCBI Taxonomy" id="554065"/>
    <lineage>
        <taxon>Eukaryota</taxon>
        <taxon>Viridiplantae</taxon>
        <taxon>Chlorophyta</taxon>
        <taxon>core chlorophytes</taxon>
        <taxon>Trebouxiophyceae</taxon>
        <taxon>Chlorellales</taxon>
        <taxon>Chlorellaceae</taxon>
        <taxon>Chlorella clade</taxon>
        <taxon>Chlorella</taxon>
    </lineage>
</organism>
<comment type="similarity">
    <text evidence="1">Belongs to the carotenoid oxygenase family.</text>
</comment>
<dbReference type="GeneID" id="17357141"/>
<dbReference type="AlphaFoldDB" id="E1Z8S4"/>
<dbReference type="Pfam" id="PF03055">
    <property type="entry name" value="RPE65"/>
    <property type="match status" value="1"/>
</dbReference>
<evidence type="ECO:0000313" key="7">
    <source>
        <dbReference type="Proteomes" id="UP000008141"/>
    </source>
</evidence>
<dbReference type="GO" id="GO:0016121">
    <property type="term" value="P:carotene catabolic process"/>
    <property type="evidence" value="ECO:0007669"/>
    <property type="project" value="TreeGrafter"/>
</dbReference>